<reference evidence="2 3" key="1">
    <citation type="submission" date="2019-04" db="EMBL/GenBank/DDBJ databases">
        <title>Microbes associate with the intestines of laboratory mice.</title>
        <authorList>
            <person name="Navarre W."/>
            <person name="Wong E."/>
            <person name="Huang K."/>
            <person name="Tropini C."/>
            <person name="Ng K."/>
            <person name="Yu B."/>
        </authorList>
    </citation>
    <scope>NUCLEOTIDE SEQUENCE [LARGE SCALE GENOMIC DNA]</scope>
    <source>
        <strain evidence="2 3">NM26_J9</strain>
    </source>
</reference>
<dbReference type="RefSeq" id="WP_135942501.1">
    <property type="nucleotide sequence ID" value="NZ_SRYK01000101.1"/>
</dbReference>
<evidence type="ECO:0000256" key="1">
    <source>
        <dbReference type="SAM" id="Phobius"/>
    </source>
</evidence>
<feature type="transmembrane region" description="Helical" evidence="1">
    <location>
        <begin position="25"/>
        <end position="43"/>
    </location>
</feature>
<keyword evidence="1" id="KW-0472">Membrane</keyword>
<feature type="transmembrane region" description="Helical" evidence="1">
    <location>
        <begin position="55"/>
        <end position="74"/>
    </location>
</feature>
<proteinExistence type="predicted"/>
<sequence>MYEAFRKVQYTFLVNITTYSKFENTIMLCINGFFFATLPVGTIPEYILSSEMKKWLIYFYGITLVLLVVERIFWNRYYTKRWAGVAEVISNYVNIYTSYRLFRVTMDVSENMMLLSLVLIGLYYVMLALWLFVHGTNIVKKRRER</sequence>
<keyword evidence="1" id="KW-0812">Transmembrane</keyword>
<evidence type="ECO:0000313" key="2">
    <source>
        <dbReference type="EMBL" id="TGY51804.1"/>
    </source>
</evidence>
<name>A0A4S2ECE7_9LACO</name>
<dbReference type="EMBL" id="SRYK01000101">
    <property type="protein sequence ID" value="TGY51804.1"/>
    <property type="molecule type" value="Genomic_DNA"/>
</dbReference>
<comment type="caution">
    <text evidence="2">The sequence shown here is derived from an EMBL/GenBank/DDBJ whole genome shotgun (WGS) entry which is preliminary data.</text>
</comment>
<dbReference type="Proteomes" id="UP000306855">
    <property type="component" value="Unassembled WGS sequence"/>
</dbReference>
<accession>A0A4S2ECE7</accession>
<feature type="transmembrane region" description="Helical" evidence="1">
    <location>
        <begin position="112"/>
        <end position="133"/>
    </location>
</feature>
<dbReference type="AlphaFoldDB" id="A0A4S2ECE7"/>
<protein>
    <submittedName>
        <fullName evidence="2">Uncharacterized protein</fullName>
    </submittedName>
</protein>
<gene>
    <name evidence="2" type="ORF">E5340_11140</name>
</gene>
<evidence type="ECO:0000313" key="3">
    <source>
        <dbReference type="Proteomes" id="UP000306855"/>
    </source>
</evidence>
<keyword evidence="1" id="KW-1133">Transmembrane helix</keyword>
<organism evidence="2 3">
    <name type="scientific">Ligilactobacillus murinus</name>
    <dbReference type="NCBI Taxonomy" id="1622"/>
    <lineage>
        <taxon>Bacteria</taxon>
        <taxon>Bacillati</taxon>
        <taxon>Bacillota</taxon>
        <taxon>Bacilli</taxon>
        <taxon>Lactobacillales</taxon>
        <taxon>Lactobacillaceae</taxon>
        <taxon>Ligilactobacillus</taxon>
    </lineage>
</organism>